<evidence type="ECO:0000256" key="4">
    <source>
        <dbReference type="ARBA" id="ARBA00023136"/>
    </source>
</evidence>
<feature type="transmembrane region" description="Helical" evidence="6">
    <location>
        <begin position="289"/>
        <end position="306"/>
    </location>
</feature>
<evidence type="ECO:0000313" key="7">
    <source>
        <dbReference type="EMBL" id="CCC69482.1"/>
    </source>
</evidence>
<reference key="2">
    <citation type="submission" date="2011-08" db="EMBL/GenBank/DDBJ databases">
        <title>Genome sequence of Naumovozyma castellii.</title>
        <authorList>
            <person name="Gordon J.L."/>
            <person name="Armisen D."/>
            <person name="Proux-Wera E."/>
            <person name="OhEigeartaigh S.S."/>
            <person name="Byrne K.P."/>
            <person name="Wolfe K.H."/>
        </authorList>
    </citation>
    <scope>NUCLEOTIDE SEQUENCE</scope>
    <source>
        <strain>Type strain:CBS 4309</strain>
    </source>
</reference>
<gene>
    <name evidence="7" type="primary">NCAS0C04920</name>
    <name evidence="7" type="ordered locus">NCAS_0C04920</name>
</gene>
<feature type="transmembrane region" description="Helical" evidence="6">
    <location>
        <begin position="218"/>
        <end position="238"/>
    </location>
</feature>
<dbReference type="AlphaFoldDB" id="G0VDC0"/>
<dbReference type="GO" id="GO:0038023">
    <property type="term" value="F:signaling receptor activity"/>
    <property type="evidence" value="ECO:0007669"/>
    <property type="project" value="TreeGrafter"/>
</dbReference>
<name>G0VDC0_NAUCA</name>
<dbReference type="GO" id="GO:0046872">
    <property type="term" value="F:metal ion binding"/>
    <property type="evidence" value="ECO:0007669"/>
    <property type="project" value="UniProtKB-KW"/>
</dbReference>
<evidence type="ECO:0000256" key="5">
    <source>
        <dbReference type="PIRSR" id="PIRSR604254-1"/>
    </source>
</evidence>
<keyword evidence="5" id="KW-0479">Metal-binding</keyword>
<feature type="transmembrane region" description="Helical" evidence="6">
    <location>
        <begin position="183"/>
        <end position="206"/>
    </location>
</feature>
<dbReference type="eggNOG" id="KOG0748">
    <property type="taxonomic scope" value="Eukaryota"/>
</dbReference>
<keyword evidence="8" id="KW-1185">Reference proteome</keyword>
<dbReference type="GeneID" id="96903063"/>
<dbReference type="Proteomes" id="UP000001640">
    <property type="component" value="Chromosome 3"/>
</dbReference>
<organism evidence="7 8">
    <name type="scientific">Naumovozyma castellii</name>
    <name type="common">Yeast</name>
    <name type="synonym">Saccharomyces castellii</name>
    <dbReference type="NCBI Taxonomy" id="27288"/>
    <lineage>
        <taxon>Eukaryota</taxon>
        <taxon>Fungi</taxon>
        <taxon>Dikarya</taxon>
        <taxon>Ascomycota</taxon>
        <taxon>Saccharomycotina</taxon>
        <taxon>Saccharomycetes</taxon>
        <taxon>Saccharomycetales</taxon>
        <taxon>Saccharomycetaceae</taxon>
        <taxon>Naumovozyma</taxon>
    </lineage>
</organism>
<evidence type="ECO:0000313" key="8">
    <source>
        <dbReference type="Proteomes" id="UP000001640"/>
    </source>
</evidence>
<keyword evidence="4 6" id="KW-0472">Membrane</keyword>
<sequence>MATLTSTTKKQTATEIQDADKLTPFNAPKYSVTFPRRPKVLPILKELPQWQKQYSNSKIINGYVRETNSLIKCLHTVTYWNNQTVNIILNTVFSTVYFTLLLFFTDLYLIPSSPATTMSDYIMVNFYLFGAFQYFALNSIFYLLESHSLAKCHLWFKLSHLAFINYISTSIITQLYYTFFDNVFYFKFLTISTLLISSIFAIFTLSEQFLRKNRSQRNMVSITFIVSLLILPTASLMFKFNTFRILRRVEGKAILLELSLYLFSMTLKAVQVPERFSENFDFIGNSENIYHICIILGSLLHFKMLLNSYFFMHSGLDASNLVTFNV</sequence>
<reference evidence="7 8" key="1">
    <citation type="journal article" date="2011" name="Proc. Natl. Acad. Sci. U.S.A.">
        <title>Evolutionary erosion of yeast sex chromosomes by mating-type switching accidents.</title>
        <authorList>
            <person name="Gordon J.L."/>
            <person name="Armisen D."/>
            <person name="Proux-Wera E."/>
            <person name="Oheigeartaigh S.S."/>
            <person name="Byrne K.P."/>
            <person name="Wolfe K.H."/>
        </authorList>
    </citation>
    <scope>NUCLEOTIDE SEQUENCE [LARGE SCALE GENOMIC DNA]</scope>
    <source>
        <strain evidence="8">ATCC 76901 / BCRC 22586 / CBS 4309 / NBRC 1992 / NRRL Y-12630</strain>
    </source>
</reference>
<dbReference type="RefSeq" id="XP_003675846.1">
    <property type="nucleotide sequence ID" value="XM_003675798.1"/>
</dbReference>
<feature type="binding site" evidence="5">
    <location>
        <position position="291"/>
    </location>
    <ligand>
        <name>Zn(2+)</name>
        <dbReference type="ChEBI" id="CHEBI:29105"/>
    </ligand>
</feature>
<dbReference type="EMBL" id="HE576754">
    <property type="protein sequence ID" value="CCC69482.1"/>
    <property type="molecule type" value="Genomic_DNA"/>
</dbReference>
<feature type="transmembrane region" description="Helical" evidence="6">
    <location>
        <begin position="156"/>
        <end position="177"/>
    </location>
</feature>
<evidence type="ECO:0000256" key="2">
    <source>
        <dbReference type="ARBA" id="ARBA00022692"/>
    </source>
</evidence>
<dbReference type="GO" id="GO:0006882">
    <property type="term" value="P:intracellular zinc ion homeostasis"/>
    <property type="evidence" value="ECO:0007669"/>
    <property type="project" value="TreeGrafter"/>
</dbReference>
<dbReference type="InterPro" id="IPR004254">
    <property type="entry name" value="AdipoR/HlyIII-related"/>
</dbReference>
<feature type="transmembrane region" description="Helical" evidence="6">
    <location>
        <begin position="122"/>
        <end position="144"/>
    </location>
</feature>
<dbReference type="PANTHER" id="PTHR20855:SF95">
    <property type="entry name" value="ADIPOR-LIKE RECEPTOR IZH1"/>
    <property type="match status" value="1"/>
</dbReference>
<keyword evidence="2 6" id="KW-0812">Transmembrane</keyword>
<evidence type="ECO:0000256" key="3">
    <source>
        <dbReference type="ARBA" id="ARBA00022989"/>
    </source>
</evidence>
<dbReference type="InParanoid" id="G0VDC0"/>
<dbReference type="KEGG" id="ncs:NCAS_0C04920"/>
<comment type="subcellular location">
    <subcellularLocation>
        <location evidence="1">Membrane</location>
        <topology evidence="1">Multi-pass membrane protein</topology>
    </subcellularLocation>
</comment>
<dbReference type="OrthoDB" id="529367at2759"/>
<evidence type="ECO:0000256" key="1">
    <source>
        <dbReference type="ARBA" id="ARBA00004141"/>
    </source>
</evidence>
<accession>G0VDC0</accession>
<dbReference type="Pfam" id="PF03006">
    <property type="entry name" value="HlyIII"/>
    <property type="match status" value="1"/>
</dbReference>
<evidence type="ECO:0000256" key="6">
    <source>
        <dbReference type="SAM" id="Phobius"/>
    </source>
</evidence>
<feature type="transmembrane region" description="Helical" evidence="6">
    <location>
        <begin position="87"/>
        <end position="110"/>
    </location>
</feature>
<proteinExistence type="predicted"/>
<dbReference type="PANTHER" id="PTHR20855">
    <property type="entry name" value="ADIPOR/PROGESTIN RECEPTOR-RELATED"/>
    <property type="match status" value="1"/>
</dbReference>
<dbReference type="HOGENOM" id="CLU_023075_2_0_1"/>
<keyword evidence="3 6" id="KW-1133">Transmembrane helix</keyword>
<keyword evidence="5" id="KW-0862">Zinc</keyword>
<protein>
    <submittedName>
        <fullName evidence="7">Uncharacterized protein</fullName>
    </submittedName>
</protein>
<dbReference type="OMA" id="SPVKCET"/>
<dbReference type="GO" id="GO:0016020">
    <property type="term" value="C:membrane"/>
    <property type="evidence" value="ECO:0007669"/>
    <property type="project" value="UniProtKB-SubCell"/>
</dbReference>